<dbReference type="InterPro" id="IPR001680">
    <property type="entry name" value="WD40_rpt"/>
</dbReference>
<dbReference type="InterPro" id="IPR020472">
    <property type="entry name" value="WD40_PAC1"/>
</dbReference>
<feature type="repeat" description="WD" evidence="3">
    <location>
        <begin position="204"/>
        <end position="245"/>
    </location>
</feature>
<evidence type="ECO:0000256" key="1">
    <source>
        <dbReference type="ARBA" id="ARBA00022574"/>
    </source>
</evidence>
<reference evidence="5 6" key="1">
    <citation type="journal article" date="2018" name="Mol. Biol. Evol.">
        <title>Analysis of the draft genome of the red seaweed Gracilariopsis chorda provides insights into genome size evolution in Rhodophyta.</title>
        <authorList>
            <person name="Lee J."/>
            <person name="Yang E.C."/>
            <person name="Graf L."/>
            <person name="Yang J.H."/>
            <person name="Qiu H."/>
            <person name="Zel Zion U."/>
            <person name="Chan C.X."/>
            <person name="Stephens T.G."/>
            <person name="Weber A.P.M."/>
            <person name="Boo G.H."/>
            <person name="Boo S.M."/>
            <person name="Kim K.M."/>
            <person name="Shin Y."/>
            <person name="Jung M."/>
            <person name="Lee S.J."/>
            <person name="Yim H.S."/>
            <person name="Lee J.H."/>
            <person name="Bhattacharya D."/>
            <person name="Yoon H.S."/>
        </authorList>
    </citation>
    <scope>NUCLEOTIDE SEQUENCE [LARGE SCALE GENOMIC DNA]</scope>
    <source>
        <strain evidence="5 6">SKKU-2015</strain>
        <tissue evidence="5">Whole body</tissue>
    </source>
</reference>
<feature type="compositionally biased region" description="Acidic residues" evidence="4">
    <location>
        <begin position="18"/>
        <end position="32"/>
    </location>
</feature>
<feature type="compositionally biased region" description="Basic and acidic residues" evidence="4">
    <location>
        <begin position="33"/>
        <end position="46"/>
    </location>
</feature>
<dbReference type="Proteomes" id="UP000247409">
    <property type="component" value="Unassembled WGS sequence"/>
</dbReference>
<dbReference type="AlphaFoldDB" id="A0A2V3IWM0"/>
<dbReference type="SUPFAM" id="SSF50978">
    <property type="entry name" value="WD40 repeat-like"/>
    <property type="match status" value="1"/>
</dbReference>
<dbReference type="PROSITE" id="PS50082">
    <property type="entry name" value="WD_REPEATS_2"/>
    <property type="match status" value="6"/>
</dbReference>
<feature type="compositionally biased region" description="Acidic residues" evidence="4">
    <location>
        <begin position="47"/>
        <end position="58"/>
    </location>
</feature>
<feature type="region of interest" description="Disordered" evidence="4">
    <location>
        <begin position="1"/>
        <end position="67"/>
    </location>
</feature>
<dbReference type="Pfam" id="PF00400">
    <property type="entry name" value="WD40"/>
    <property type="match status" value="7"/>
</dbReference>
<dbReference type="PROSITE" id="PS00678">
    <property type="entry name" value="WD_REPEATS_1"/>
    <property type="match status" value="2"/>
</dbReference>
<comment type="caution">
    <text evidence="5">The sequence shown here is derived from an EMBL/GenBank/DDBJ whole genome shotgun (WGS) entry which is preliminary data.</text>
</comment>
<feature type="repeat" description="WD" evidence="3">
    <location>
        <begin position="301"/>
        <end position="345"/>
    </location>
</feature>
<evidence type="ECO:0000313" key="5">
    <source>
        <dbReference type="EMBL" id="PXF46544.1"/>
    </source>
</evidence>
<protein>
    <submittedName>
        <fullName evidence="5">Uncharacterized protein</fullName>
    </submittedName>
</protein>
<organism evidence="5 6">
    <name type="scientific">Gracilariopsis chorda</name>
    <dbReference type="NCBI Taxonomy" id="448386"/>
    <lineage>
        <taxon>Eukaryota</taxon>
        <taxon>Rhodophyta</taxon>
        <taxon>Florideophyceae</taxon>
        <taxon>Rhodymeniophycidae</taxon>
        <taxon>Gracilariales</taxon>
        <taxon>Gracilariaceae</taxon>
        <taxon>Gracilariopsis</taxon>
    </lineage>
</organism>
<dbReference type="STRING" id="448386.A0A2V3IWM0"/>
<dbReference type="PROSITE" id="PS50294">
    <property type="entry name" value="WD_REPEATS_REGION"/>
    <property type="match status" value="5"/>
</dbReference>
<sequence>MEENRTEFPSSNATALVDEVESELPQLEEEDAEKIIILEDEGGKEQPEDDLDIDEVAEDAQSSEPRRVKDDAAVVLRGHTSETLAVAASPINRNILISGGMDDIGIIWDIELQTILAKVDGTKESVSTVSFSQDGNYAACGSENGAISIVFMNGSRPEPSVLEGPSDAINFFSWHPKGPVLLAGSSDTVAYMWNVVKGTFMAAFAGHEDAITCGSFTADGKLVVTASRDSSVRVWSPTSASTLLRIQLGLASLGSSFHNADIYCMAVGTADTSASMLIASGCAAGDVFVTHRESGQVVAQLPRHEGGVESIAFAPQGIQLVLLATAGADGVIRIWDMENSTERCKFLHGGVVSKVVWHPHKPLIASGSSDGTIMVWNFLSGQQACRFEGHTEFVSDVCFAGDNNFIASTSGDGTVRLFDLRKELSKA</sequence>
<dbReference type="CDD" id="cd00200">
    <property type="entry name" value="WD40"/>
    <property type="match status" value="1"/>
</dbReference>
<keyword evidence="2" id="KW-0677">Repeat</keyword>
<dbReference type="InterPro" id="IPR051179">
    <property type="entry name" value="WD_repeat_multifunction"/>
</dbReference>
<dbReference type="Gene3D" id="2.130.10.10">
    <property type="entry name" value="YVTN repeat-like/Quinoprotein amine dehydrogenase"/>
    <property type="match status" value="3"/>
</dbReference>
<evidence type="ECO:0000256" key="4">
    <source>
        <dbReference type="SAM" id="MobiDB-lite"/>
    </source>
</evidence>
<dbReference type="OrthoDB" id="3360at2759"/>
<feature type="repeat" description="WD" evidence="3">
    <location>
        <begin position="162"/>
        <end position="203"/>
    </location>
</feature>
<keyword evidence="6" id="KW-1185">Reference proteome</keyword>
<dbReference type="PRINTS" id="PR00320">
    <property type="entry name" value="GPROTEINBRPT"/>
</dbReference>
<dbReference type="PANTHER" id="PTHR19857">
    <property type="entry name" value="MITOCHONDRIAL DIVISION PROTEIN 1-RELATED"/>
    <property type="match status" value="1"/>
</dbReference>
<dbReference type="SMART" id="SM00320">
    <property type="entry name" value="WD40"/>
    <property type="match status" value="7"/>
</dbReference>
<name>A0A2V3IWM0_9FLOR</name>
<evidence type="ECO:0000256" key="2">
    <source>
        <dbReference type="ARBA" id="ARBA00022737"/>
    </source>
</evidence>
<dbReference type="EMBL" id="NBIV01000036">
    <property type="protein sequence ID" value="PXF46544.1"/>
    <property type="molecule type" value="Genomic_DNA"/>
</dbReference>
<accession>A0A2V3IWM0</accession>
<feature type="repeat" description="WD" evidence="3">
    <location>
        <begin position="348"/>
        <end position="386"/>
    </location>
</feature>
<dbReference type="InterPro" id="IPR019775">
    <property type="entry name" value="WD40_repeat_CS"/>
</dbReference>
<evidence type="ECO:0000256" key="3">
    <source>
        <dbReference type="PROSITE-ProRule" id="PRU00221"/>
    </source>
</evidence>
<gene>
    <name evidence="5" type="ORF">BWQ96_03672</name>
</gene>
<keyword evidence="1 3" id="KW-0853">WD repeat</keyword>
<feature type="repeat" description="WD" evidence="3">
    <location>
        <begin position="76"/>
        <end position="118"/>
    </location>
</feature>
<proteinExistence type="predicted"/>
<feature type="repeat" description="WD" evidence="3">
    <location>
        <begin position="387"/>
        <end position="427"/>
    </location>
</feature>
<dbReference type="InterPro" id="IPR015943">
    <property type="entry name" value="WD40/YVTN_repeat-like_dom_sf"/>
</dbReference>
<dbReference type="InterPro" id="IPR036322">
    <property type="entry name" value="WD40_repeat_dom_sf"/>
</dbReference>
<evidence type="ECO:0000313" key="6">
    <source>
        <dbReference type="Proteomes" id="UP000247409"/>
    </source>
</evidence>
<dbReference type="PANTHER" id="PTHR19857:SF8">
    <property type="entry name" value="ANGIO-ASSOCIATED MIGRATORY CELL PROTEIN"/>
    <property type="match status" value="1"/>
</dbReference>